<dbReference type="AlphaFoldDB" id="A0A6C0DDF1"/>
<accession>A0A6C0DDF1</accession>
<sequence length="85" mass="10686">MYLPYDIELIIYRYLHEMKMISIRKELKETLIFITDCKNFFRLYIPKLFMERFYKCDFFNNPFFSKTIHKYIHSRKMSDCFSQLV</sequence>
<dbReference type="EMBL" id="MN739586">
    <property type="protein sequence ID" value="QHT14537.1"/>
    <property type="molecule type" value="Genomic_DNA"/>
</dbReference>
<organism evidence="1">
    <name type="scientific">viral metagenome</name>
    <dbReference type="NCBI Taxonomy" id="1070528"/>
    <lineage>
        <taxon>unclassified sequences</taxon>
        <taxon>metagenomes</taxon>
        <taxon>organismal metagenomes</taxon>
    </lineage>
</organism>
<proteinExistence type="predicted"/>
<evidence type="ECO:0000313" key="1">
    <source>
        <dbReference type="EMBL" id="QHT14537.1"/>
    </source>
</evidence>
<reference evidence="1" key="1">
    <citation type="journal article" date="2020" name="Nature">
        <title>Giant virus diversity and host interactions through global metagenomics.</title>
        <authorList>
            <person name="Schulz F."/>
            <person name="Roux S."/>
            <person name="Paez-Espino D."/>
            <person name="Jungbluth S."/>
            <person name="Walsh D.A."/>
            <person name="Denef V.J."/>
            <person name="McMahon K.D."/>
            <person name="Konstantinidis K.T."/>
            <person name="Eloe-Fadrosh E.A."/>
            <person name="Kyrpides N.C."/>
            <person name="Woyke T."/>
        </authorList>
    </citation>
    <scope>NUCLEOTIDE SEQUENCE</scope>
    <source>
        <strain evidence="1">GVMAG-M-3300023174-141</strain>
    </source>
</reference>
<name>A0A6C0DDF1_9ZZZZ</name>
<protein>
    <submittedName>
        <fullName evidence="1">Uncharacterized protein</fullName>
    </submittedName>
</protein>